<name>A0A914R5V3_9BILA</name>
<dbReference type="GO" id="GO:0016020">
    <property type="term" value="C:membrane"/>
    <property type="evidence" value="ECO:0007669"/>
    <property type="project" value="UniProtKB-SubCell"/>
</dbReference>
<feature type="transmembrane region" description="Helical" evidence="6">
    <location>
        <begin position="91"/>
        <end position="109"/>
    </location>
</feature>
<proteinExistence type="inferred from homology"/>
<keyword evidence="7" id="KW-0732">Signal</keyword>
<feature type="chain" id="PRO_5037504868" evidence="7">
    <location>
        <begin position="23"/>
        <end position="128"/>
    </location>
</feature>
<evidence type="ECO:0000313" key="9">
    <source>
        <dbReference type="WBParaSite" id="PDA_v2.g6819.t1"/>
    </source>
</evidence>
<comment type="similarity">
    <text evidence="2">Belongs to the KRTCAP2 family.</text>
</comment>
<dbReference type="WBParaSite" id="PDA_v2.g6819.t1">
    <property type="protein sequence ID" value="PDA_v2.g6819.t1"/>
    <property type="gene ID" value="PDA_v2.g6819"/>
</dbReference>
<feature type="transmembrane region" description="Helical" evidence="6">
    <location>
        <begin position="38"/>
        <end position="57"/>
    </location>
</feature>
<keyword evidence="3 6" id="KW-0812">Transmembrane</keyword>
<evidence type="ECO:0000313" key="8">
    <source>
        <dbReference type="Proteomes" id="UP000887578"/>
    </source>
</evidence>
<keyword evidence="5 6" id="KW-0472">Membrane</keyword>
<evidence type="ECO:0000256" key="2">
    <source>
        <dbReference type="ARBA" id="ARBA00007279"/>
    </source>
</evidence>
<comment type="subcellular location">
    <subcellularLocation>
        <location evidence="1">Membrane</location>
        <topology evidence="1">Multi-pass membrane protein</topology>
    </subcellularLocation>
</comment>
<feature type="transmembrane region" description="Helical" evidence="6">
    <location>
        <begin position="69"/>
        <end position="85"/>
    </location>
</feature>
<evidence type="ECO:0000256" key="6">
    <source>
        <dbReference type="SAM" id="Phobius"/>
    </source>
</evidence>
<reference evidence="9" key="1">
    <citation type="submission" date="2022-11" db="UniProtKB">
        <authorList>
            <consortium name="WormBaseParasite"/>
        </authorList>
    </citation>
    <scope>IDENTIFICATION</scope>
</reference>
<dbReference type="PANTHER" id="PTHR32001:SF1">
    <property type="entry name" value="KERATINOCYTE-ASSOCIATED PROTEIN 2"/>
    <property type="match status" value="1"/>
</dbReference>
<dbReference type="AlphaFoldDB" id="A0A914R5V3"/>
<evidence type="ECO:0000256" key="7">
    <source>
        <dbReference type="SAM" id="SignalP"/>
    </source>
</evidence>
<keyword evidence="4 6" id="KW-1133">Transmembrane helix</keyword>
<dbReference type="Pfam" id="PF09775">
    <property type="entry name" value="Keratin_assoc"/>
    <property type="match status" value="1"/>
</dbReference>
<dbReference type="PANTHER" id="PTHR32001">
    <property type="entry name" value="KERATINOCYTE-ASSOCIATED PROTEIN 2"/>
    <property type="match status" value="1"/>
</dbReference>
<accession>A0A914R5V3</accession>
<evidence type="ECO:0000256" key="4">
    <source>
        <dbReference type="ARBA" id="ARBA00022989"/>
    </source>
</evidence>
<sequence>MANHSFSAGVAFALALLTITAGQTFKTYLAASRQGTLVAGILGSFVFLFMLTAMSNFKMSSAGSHVKSGLTEVLIALLIGIVASASIHRVSVTICLLASGVLLYLATLVSHERYNVIKPAATTANKKK</sequence>
<evidence type="ECO:0000256" key="5">
    <source>
        <dbReference type="ARBA" id="ARBA00023136"/>
    </source>
</evidence>
<keyword evidence="8" id="KW-1185">Reference proteome</keyword>
<dbReference type="Proteomes" id="UP000887578">
    <property type="component" value="Unplaced"/>
</dbReference>
<evidence type="ECO:0000256" key="3">
    <source>
        <dbReference type="ARBA" id="ARBA00022692"/>
    </source>
</evidence>
<protein>
    <submittedName>
        <fullName evidence="9">Dolichyl-diphosphooligosaccharide--protein glycosyltransferase subunit KCP2</fullName>
    </submittedName>
</protein>
<feature type="signal peptide" evidence="7">
    <location>
        <begin position="1"/>
        <end position="22"/>
    </location>
</feature>
<evidence type="ECO:0000256" key="1">
    <source>
        <dbReference type="ARBA" id="ARBA00004141"/>
    </source>
</evidence>
<organism evidence="8 9">
    <name type="scientific">Panagrolaimus davidi</name>
    <dbReference type="NCBI Taxonomy" id="227884"/>
    <lineage>
        <taxon>Eukaryota</taxon>
        <taxon>Metazoa</taxon>
        <taxon>Ecdysozoa</taxon>
        <taxon>Nematoda</taxon>
        <taxon>Chromadorea</taxon>
        <taxon>Rhabditida</taxon>
        <taxon>Tylenchina</taxon>
        <taxon>Panagrolaimomorpha</taxon>
        <taxon>Panagrolaimoidea</taxon>
        <taxon>Panagrolaimidae</taxon>
        <taxon>Panagrolaimus</taxon>
    </lineage>
</organism>
<dbReference type="InterPro" id="IPR018614">
    <property type="entry name" value="KRTCAP2"/>
</dbReference>